<feature type="region of interest" description="Disordered" evidence="1">
    <location>
        <begin position="216"/>
        <end position="247"/>
    </location>
</feature>
<reference evidence="2 3" key="1">
    <citation type="journal article" date="2015" name="Proc. Natl. Acad. Sci. U.S.A.">
        <title>The resurrection genome of Boea hygrometrica: A blueprint for survival of dehydration.</title>
        <authorList>
            <person name="Xiao L."/>
            <person name="Yang G."/>
            <person name="Zhang L."/>
            <person name="Yang X."/>
            <person name="Zhao S."/>
            <person name="Ji Z."/>
            <person name="Zhou Q."/>
            <person name="Hu M."/>
            <person name="Wang Y."/>
            <person name="Chen M."/>
            <person name="Xu Y."/>
            <person name="Jin H."/>
            <person name="Xiao X."/>
            <person name="Hu G."/>
            <person name="Bao F."/>
            <person name="Hu Y."/>
            <person name="Wan P."/>
            <person name="Li L."/>
            <person name="Deng X."/>
            <person name="Kuang T."/>
            <person name="Xiang C."/>
            <person name="Zhu J.K."/>
            <person name="Oliver M.J."/>
            <person name="He Y."/>
        </authorList>
    </citation>
    <scope>NUCLEOTIDE SEQUENCE [LARGE SCALE GENOMIC DNA]</scope>
    <source>
        <strain evidence="3">cv. XS01</strain>
    </source>
</reference>
<dbReference type="AlphaFoldDB" id="A0A2Z7AFF2"/>
<accession>A0A2Z7AFF2</accession>
<sequence>MGSESIRAEAGFEDLNTSVDRHLAYFRTRYFLSPSPIPSKPLLFTEHYFSDLPSISAVVWSKFPTEGTVVVADFPKRMVAQVQMEFSDTGILVKSSCKKKEMKVEYRLLNDIIAKSLTANVIPGVQNRVGSDRWCHEDVEFYGINEDDRVAPVLLSSLLWVAAKGRLGSIHALVSLGQLRVELFHPCSDCGSLRQSGPRPDPRLLRQAALEALTRSARTDSPRRVGRKQISGDNGRRRRRCTAGGGGGVWRGGEGRLSLGIQLAVGPQPLWLRNHNSGPAQWIMVKRLATSPHDPLGITDSACKNQSRGHHCGSGITIPDLPNGSW</sequence>
<evidence type="ECO:0000256" key="1">
    <source>
        <dbReference type="SAM" id="MobiDB-lite"/>
    </source>
</evidence>
<name>A0A2Z7AFF2_9LAMI</name>
<protein>
    <submittedName>
        <fullName evidence="2">Uncharacterized protein</fullName>
    </submittedName>
</protein>
<proteinExistence type="predicted"/>
<gene>
    <name evidence="2" type="ORF">F511_13441</name>
</gene>
<dbReference type="Proteomes" id="UP000250235">
    <property type="component" value="Unassembled WGS sequence"/>
</dbReference>
<evidence type="ECO:0000313" key="3">
    <source>
        <dbReference type="Proteomes" id="UP000250235"/>
    </source>
</evidence>
<dbReference type="EMBL" id="KV015657">
    <property type="protein sequence ID" value="KZV20443.1"/>
    <property type="molecule type" value="Genomic_DNA"/>
</dbReference>
<organism evidence="2 3">
    <name type="scientific">Dorcoceras hygrometricum</name>
    <dbReference type="NCBI Taxonomy" id="472368"/>
    <lineage>
        <taxon>Eukaryota</taxon>
        <taxon>Viridiplantae</taxon>
        <taxon>Streptophyta</taxon>
        <taxon>Embryophyta</taxon>
        <taxon>Tracheophyta</taxon>
        <taxon>Spermatophyta</taxon>
        <taxon>Magnoliopsida</taxon>
        <taxon>eudicotyledons</taxon>
        <taxon>Gunneridae</taxon>
        <taxon>Pentapetalae</taxon>
        <taxon>asterids</taxon>
        <taxon>lamiids</taxon>
        <taxon>Lamiales</taxon>
        <taxon>Gesneriaceae</taxon>
        <taxon>Didymocarpoideae</taxon>
        <taxon>Trichosporeae</taxon>
        <taxon>Loxocarpinae</taxon>
        <taxon>Dorcoceras</taxon>
    </lineage>
</organism>
<evidence type="ECO:0000313" key="2">
    <source>
        <dbReference type="EMBL" id="KZV20443.1"/>
    </source>
</evidence>
<keyword evidence="3" id="KW-1185">Reference proteome</keyword>